<feature type="binding site" evidence="11">
    <location>
        <position position="289"/>
    </location>
    <ligand>
        <name>acetyl-CoA</name>
        <dbReference type="ChEBI" id="CHEBI:57288"/>
    </ligand>
</feature>
<keyword evidence="6 9" id="KW-0539">Nucleus</keyword>
<evidence type="ECO:0000313" key="15">
    <source>
        <dbReference type="EMBL" id="EPS98600.1"/>
    </source>
</evidence>
<keyword evidence="16" id="KW-1185">Reference proteome</keyword>
<organism evidence="15 16">
    <name type="scientific">Fomitopsis schrenkii</name>
    <name type="common">Brown rot fungus</name>
    <dbReference type="NCBI Taxonomy" id="2126942"/>
    <lineage>
        <taxon>Eukaryota</taxon>
        <taxon>Fungi</taxon>
        <taxon>Dikarya</taxon>
        <taxon>Basidiomycota</taxon>
        <taxon>Agaricomycotina</taxon>
        <taxon>Agaricomycetes</taxon>
        <taxon>Polyporales</taxon>
        <taxon>Fomitopsis</taxon>
    </lineage>
</organism>
<feature type="active site" description="Proton donor/acceptor" evidence="10">
    <location>
        <position position="277"/>
    </location>
</feature>
<evidence type="ECO:0000256" key="12">
    <source>
        <dbReference type="PIRSR" id="PIRSR038084-3"/>
    </source>
</evidence>
<reference evidence="15 16" key="1">
    <citation type="journal article" date="2012" name="Science">
        <title>The Paleozoic origin of enzymatic lignin decomposition reconstructed from 31 fungal genomes.</title>
        <authorList>
            <person name="Floudas D."/>
            <person name="Binder M."/>
            <person name="Riley R."/>
            <person name="Barry K."/>
            <person name="Blanchette R.A."/>
            <person name="Henrissat B."/>
            <person name="Martinez A.T."/>
            <person name="Otillar R."/>
            <person name="Spatafora J.W."/>
            <person name="Yadav J.S."/>
            <person name="Aerts A."/>
            <person name="Benoit I."/>
            <person name="Boyd A."/>
            <person name="Carlson A."/>
            <person name="Copeland A."/>
            <person name="Coutinho P.M."/>
            <person name="de Vries R.P."/>
            <person name="Ferreira P."/>
            <person name="Findley K."/>
            <person name="Foster B."/>
            <person name="Gaskell J."/>
            <person name="Glotzer D."/>
            <person name="Gorecki P."/>
            <person name="Heitman J."/>
            <person name="Hesse C."/>
            <person name="Hori C."/>
            <person name="Igarashi K."/>
            <person name="Jurgens J.A."/>
            <person name="Kallen N."/>
            <person name="Kersten P."/>
            <person name="Kohler A."/>
            <person name="Kuees U."/>
            <person name="Kumar T.K.A."/>
            <person name="Kuo A."/>
            <person name="LaButti K."/>
            <person name="Larrondo L.F."/>
            <person name="Lindquist E."/>
            <person name="Ling A."/>
            <person name="Lombard V."/>
            <person name="Lucas S."/>
            <person name="Lundell T."/>
            <person name="Martin R."/>
            <person name="McLaughlin D.J."/>
            <person name="Morgenstern I."/>
            <person name="Morin E."/>
            <person name="Murat C."/>
            <person name="Nagy L.G."/>
            <person name="Nolan M."/>
            <person name="Ohm R.A."/>
            <person name="Patyshakuliyeva A."/>
            <person name="Rokas A."/>
            <person name="Ruiz-Duenas F.J."/>
            <person name="Sabat G."/>
            <person name="Salamov A."/>
            <person name="Samejima M."/>
            <person name="Schmutz J."/>
            <person name="Slot J.C."/>
            <person name="St John F."/>
            <person name="Stenlid J."/>
            <person name="Sun H."/>
            <person name="Sun S."/>
            <person name="Syed K."/>
            <person name="Tsang A."/>
            <person name="Wiebenga A."/>
            <person name="Young D."/>
            <person name="Pisabarro A."/>
            <person name="Eastwood D.C."/>
            <person name="Martin F."/>
            <person name="Cullen D."/>
            <person name="Grigoriev I.V."/>
            <person name="Hibbett D.S."/>
        </authorList>
    </citation>
    <scope>NUCLEOTIDE SEQUENCE</scope>
    <source>
        <strain evidence="16">FP-58527</strain>
    </source>
</reference>
<dbReference type="SUPFAM" id="SSF55729">
    <property type="entry name" value="Acyl-CoA N-acyltransferases (Nat)"/>
    <property type="match status" value="1"/>
</dbReference>
<dbReference type="EMBL" id="KE504164">
    <property type="protein sequence ID" value="EPS98600.1"/>
    <property type="molecule type" value="Genomic_DNA"/>
</dbReference>
<feature type="site" description="Interaction with histone H4 N-terminus" evidence="12">
    <location>
        <position position="197"/>
    </location>
</feature>
<evidence type="ECO:0000256" key="1">
    <source>
        <dbReference type="ARBA" id="ARBA00004123"/>
    </source>
</evidence>
<evidence type="ECO:0000256" key="6">
    <source>
        <dbReference type="ARBA" id="ARBA00023242"/>
    </source>
</evidence>
<protein>
    <recommendedName>
        <fullName evidence="4 9">Histone acetyltransferase type B catalytic subunit</fullName>
        <ecNumber evidence="3 9">2.3.1.48</ecNumber>
    </recommendedName>
</protein>
<sequence length="497" mass="57256">MSTDARLWAADANEALHLSLVRATADIATLDQREHYEGFNPSFTYPLFGEDEKIYGYRDLRIDLKFASGSLAQYLGIQYTDKLPASSAVDDIESTIANFIPSGYYTDEAEFLKRVEDDAIAFRPPGTRIHTYSRPTRPSNGKGKEKEINDEGATIDFEVYHCTWDTPGFKELHRRMQLFILLYIEGGSFIKEEEDVWQFVILYEKRKRRDDPSVSTYHFVGYSTLYPFYCFPEKVRLRLSQFVIVQPYQQEGHGSALYSAIYRYVRDAPDIAELTVEDPVEAFEDLRDRNDLKMLLGNTDFMREALGEGWEADLKPPPKVPTTPPKSKGHRYHPYANGRSDNGHTPMDRLAESYANGYFNGGGPPTPPPEAQILAVQEGLNATANGNGNGKAVVRSGPRGKLGPPADRAWLERRRVELKMASRQFYRLVEMLMLRFIIVEGCDKRLEKAYRIWVKERLFRFNYEVLAQMDKKERQQKLDETFWAVRKDYERILAMVH</sequence>
<evidence type="ECO:0000256" key="4">
    <source>
        <dbReference type="ARBA" id="ARBA00021268"/>
    </source>
</evidence>
<comment type="subcellular location">
    <subcellularLocation>
        <location evidence="9">Cytoplasm</location>
    </subcellularLocation>
    <subcellularLocation>
        <location evidence="1 9">Nucleus</location>
    </subcellularLocation>
</comment>
<feature type="binding site" evidence="11">
    <location>
        <begin position="242"/>
        <end position="244"/>
    </location>
    <ligand>
        <name>acetyl-CoA</name>
        <dbReference type="ChEBI" id="CHEBI:57288"/>
    </ligand>
</feature>
<dbReference type="InterPro" id="IPR019467">
    <property type="entry name" value="Hat1_N"/>
</dbReference>
<dbReference type="InterPro" id="IPR017380">
    <property type="entry name" value="Hist_AcTrfase_B-typ_cat-su"/>
</dbReference>
<dbReference type="GO" id="GO:0000781">
    <property type="term" value="C:chromosome, telomeric region"/>
    <property type="evidence" value="ECO:0007669"/>
    <property type="project" value="GOC"/>
</dbReference>
<feature type="region of interest" description="Disordered" evidence="13">
    <location>
        <begin position="312"/>
        <end position="347"/>
    </location>
</feature>
<evidence type="ECO:0000256" key="10">
    <source>
        <dbReference type="PIRSR" id="PIRSR038084-1"/>
    </source>
</evidence>
<dbReference type="Pfam" id="PF21184">
    <property type="entry name" value="HAT1_C_fung"/>
    <property type="match status" value="1"/>
</dbReference>
<comment type="similarity">
    <text evidence="2 9">Belongs to the HAT1 family.</text>
</comment>
<evidence type="ECO:0000313" key="16">
    <source>
        <dbReference type="Proteomes" id="UP000015241"/>
    </source>
</evidence>
<dbReference type="Gene3D" id="3.40.630.30">
    <property type="match status" value="1"/>
</dbReference>
<dbReference type="GO" id="GO:0005634">
    <property type="term" value="C:nucleus"/>
    <property type="evidence" value="ECO:0007669"/>
    <property type="project" value="UniProtKB-SubCell"/>
</dbReference>
<evidence type="ECO:0000256" key="9">
    <source>
        <dbReference type="PIRNR" id="PIRNR038084"/>
    </source>
</evidence>
<dbReference type="Gene3D" id="3.90.360.10">
    <property type="entry name" value="Histone acetyl transferase 1 (HAT1), N-terminal domain"/>
    <property type="match status" value="1"/>
</dbReference>
<gene>
    <name evidence="15" type="ORF">FOMPIDRAFT_1037478</name>
</gene>
<dbReference type="HOGENOM" id="CLU_036024_2_1_1"/>
<keyword evidence="5 9" id="KW-0808">Transferase</keyword>
<dbReference type="FunCoup" id="S8FAF4">
    <property type="interactions" value="731"/>
</dbReference>
<evidence type="ECO:0000256" key="13">
    <source>
        <dbReference type="SAM" id="MobiDB-lite"/>
    </source>
</evidence>
<evidence type="ECO:0000256" key="5">
    <source>
        <dbReference type="ARBA" id="ARBA00022679"/>
    </source>
</evidence>
<feature type="binding site" evidence="11">
    <location>
        <begin position="249"/>
        <end position="255"/>
    </location>
    <ligand>
        <name>acetyl-CoA</name>
        <dbReference type="ChEBI" id="CHEBI:57288"/>
    </ligand>
</feature>
<feature type="region of interest" description="Disordered" evidence="13">
    <location>
        <begin position="382"/>
        <end position="406"/>
    </location>
</feature>
<dbReference type="Pfam" id="PF10394">
    <property type="entry name" value="Hat1_N"/>
    <property type="match status" value="1"/>
</dbReference>
<dbReference type="OrthoDB" id="10253098at2759"/>
<evidence type="ECO:0000256" key="2">
    <source>
        <dbReference type="ARBA" id="ARBA00010543"/>
    </source>
</evidence>
<name>S8FAF4_FOMSC</name>
<dbReference type="GO" id="GO:0031509">
    <property type="term" value="P:subtelomeric heterochromatin formation"/>
    <property type="evidence" value="ECO:0007669"/>
    <property type="project" value="InterPro"/>
</dbReference>
<dbReference type="STRING" id="743788.S8FAF4"/>
<dbReference type="InterPro" id="IPR016181">
    <property type="entry name" value="Acyl_CoA_acyltransferase"/>
</dbReference>
<comment type="function">
    <text evidence="9">Catalytic component of the histone acetylase B (HAT-B) complex. Has intrinsic substrate specificity that modifies lysine in recognition sequence GXGKXG. Involved in DNA double-strand break repair.</text>
</comment>
<dbReference type="PANTHER" id="PTHR12046">
    <property type="entry name" value="HISTONE ACETYLTRANSFERASE TYPE B CATALYTIC SUBUNIT"/>
    <property type="match status" value="1"/>
</dbReference>
<dbReference type="AlphaFoldDB" id="S8FAF4"/>
<dbReference type="InParanoid" id="S8FAF4"/>
<feature type="region of interest" description="Disordered" evidence="13">
    <location>
        <begin position="126"/>
        <end position="147"/>
    </location>
</feature>
<keyword evidence="9" id="KW-0963">Cytoplasm</keyword>
<comment type="catalytic activity">
    <reaction evidence="8 9">
        <text>L-lysyl-[protein] + acetyl-CoA = N(6)-acetyl-L-lysyl-[protein] + CoA + H(+)</text>
        <dbReference type="Rhea" id="RHEA:45948"/>
        <dbReference type="Rhea" id="RHEA-COMP:9752"/>
        <dbReference type="Rhea" id="RHEA-COMP:10731"/>
        <dbReference type="ChEBI" id="CHEBI:15378"/>
        <dbReference type="ChEBI" id="CHEBI:29969"/>
        <dbReference type="ChEBI" id="CHEBI:57287"/>
        <dbReference type="ChEBI" id="CHEBI:57288"/>
        <dbReference type="ChEBI" id="CHEBI:61930"/>
        <dbReference type="EC" id="2.3.1.48"/>
    </reaction>
</comment>
<evidence type="ECO:0000256" key="3">
    <source>
        <dbReference type="ARBA" id="ARBA00013184"/>
    </source>
</evidence>
<feature type="domain" description="Histone acetyl transferase HAT1 N-terminal" evidence="14">
    <location>
        <begin position="8"/>
        <end position="185"/>
    </location>
</feature>
<dbReference type="GO" id="GO:0042393">
    <property type="term" value="F:histone binding"/>
    <property type="evidence" value="ECO:0007669"/>
    <property type="project" value="InterPro"/>
</dbReference>
<dbReference type="Gene3D" id="1.10.10.390">
    <property type="match status" value="1"/>
</dbReference>
<feature type="region of interest" description="Interaction with histone H4 N-terminus" evidence="11">
    <location>
        <begin position="226"/>
        <end position="228"/>
    </location>
</feature>
<evidence type="ECO:0000256" key="11">
    <source>
        <dbReference type="PIRSR" id="PIRSR038084-2"/>
    </source>
</evidence>
<dbReference type="eggNOG" id="KOG2696">
    <property type="taxonomic scope" value="Eukaryota"/>
</dbReference>
<dbReference type="PIRSF" id="PIRSF038084">
    <property type="entry name" value="HAT-B_cat"/>
    <property type="match status" value="1"/>
</dbReference>
<feature type="compositionally biased region" description="Low complexity" evidence="13">
    <location>
        <begin position="382"/>
        <end position="392"/>
    </location>
</feature>
<dbReference type="InterPro" id="IPR013523">
    <property type="entry name" value="Hist_AcTrfase_HAT1_C"/>
</dbReference>
<evidence type="ECO:0000256" key="8">
    <source>
        <dbReference type="ARBA" id="ARBA00048017"/>
    </source>
</evidence>
<keyword evidence="7 9" id="KW-0012">Acyltransferase</keyword>
<evidence type="ECO:0000256" key="7">
    <source>
        <dbReference type="ARBA" id="ARBA00023315"/>
    </source>
</evidence>
<dbReference type="EC" id="2.3.1.48" evidence="3 9"/>
<dbReference type="InterPro" id="IPR037113">
    <property type="entry name" value="Hat1_N_sf"/>
</dbReference>
<accession>S8FAF4</accession>
<comment type="subunit">
    <text evidence="9">Component of the HAT-B complex composed of at least HAT1 and HAT2. The HAT-B complex binds to histone H4 tail.</text>
</comment>
<feature type="region of interest" description="Interaction with histone H4 N-terminus" evidence="11">
    <location>
        <begin position="50"/>
        <end position="52"/>
    </location>
</feature>
<proteinExistence type="inferred from homology"/>
<dbReference type="GO" id="GO:0004402">
    <property type="term" value="F:histone acetyltransferase activity"/>
    <property type="evidence" value="ECO:0007669"/>
    <property type="project" value="UniProtKB-UniRule"/>
</dbReference>
<evidence type="ECO:0000259" key="14">
    <source>
        <dbReference type="Pfam" id="PF10394"/>
    </source>
</evidence>
<dbReference type="GO" id="GO:0005737">
    <property type="term" value="C:cytoplasm"/>
    <property type="evidence" value="ECO:0007669"/>
    <property type="project" value="UniProtKB-SubCell"/>
</dbReference>
<dbReference type="Proteomes" id="UP000015241">
    <property type="component" value="Unassembled WGS sequence"/>
</dbReference>